<accession>A0ACB9LEJ9</accession>
<comment type="caution">
    <text evidence="1">The sequence shown here is derived from an EMBL/GenBank/DDBJ whole genome shotgun (WGS) entry which is preliminary data.</text>
</comment>
<protein>
    <submittedName>
        <fullName evidence="1">Uncharacterized protein</fullName>
    </submittedName>
</protein>
<name>A0ACB9LEJ9_BAUVA</name>
<keyword evidence="2" id="KW-1185">Reference proteome</keyword>
<gene>
    <name evidence="1" type="ORF">L6164_030719</name>
</gene>
<dbReference type="Proteomes" id="UP000828941">
    <property type="component" value="Chromosome 12"/>
</dbReference>
<evidence type="ECO:0000313" key="1">
    <source>
        <dbReference type="EMBL" id="KAI4307543.1"/>
    </source>
</evidence>
<reference evidence="1 2" key="1">
    <citation type="journal article" date="2022" name="DNA Res.">
        <title>Chromosomal-level genome assembly of the orchid tree Bauhinia variegata (Leguminosae; Cercidoideae) supports the allotetraploid origin hypothesis of Bauhinia.</title>
        <authorList>
            <person name="Zhong Y."/>
            <person name="Chen Y."/>
            <person name="Zheng D."/>
            <person name="Pang J."/>
            <person name="Liu Y."/>
            <person name="Luo S."/>
            <person name="Meng S."/>
            <person name="Qian L."/>
            <person name="Wei D."/>
            <person name="Dai S."/>
            <person name="Zhou R."/>
        </authorList>
    </citation>
    <scope>NUCLEOTIDE SEQUENCE [LARGE SCALE GENOMIC DNA]</scope>
    <source>
        <strain evidence="1">BV-YZ2020</strain>
    </source>
</reference>
<sequence>MGDASKNSVVKASIELEQLYLGVPDESVNLTFHDLARLNININESESDPTITAEIGNPHILQPVSSNPPSPLPSTGDFNKDHPDFEHGGTAQHYGHAHHSYSGYSTALDDTGGMSLGSQLPERAPRRRRPGIPHSNICTICSNYIYIFRTRCLVCGRVYCRDCVDTGMGEMTEGRKCVQCLGLRFSQRYIGKAGNVGCCSWRYPSTVKLAELKWAEKGPRRSGRSGYGP</sequence>
<evidence type="ECO:0000313" key="2">
    <source>
        <dbReference type="Proteomes" id="UP000828941"/>
    </source>
</evidence>
<dbReference type="EMBL" id="CM039437">
    <property type="protein sequence ID" value="KAI4307543.1"/>
    <property type="molecule type" value="Genomic_DNA"/>
</dbReference>
<organism evidence="1 2">
    <name type="scientific">Bauhinia variegata</name>
    <name type="common">Purple orchid tree</name>
    <name type="synonym">Phanera variegata</name>
    <dbReference type="NCBI Taxonomy" id="167791"/>
    <lineage>
        <taxon>Eukaryota</taxon>
        <taxon>Viridiplantae</taxon>
        <taxon>Streptophyta</taxon>
        <taxon>Embryophyta</taxon>
        <taxon>Tracheophyta</taxon>
        <taxon>Spermatophyta</taxon>
        <taxon>Magnoliopsida</taxon>
        <taxon>eudicotyledons</taxon>
        <taxon>Gunneridae</taxon>
        <taxon>Pentapetalae</taxon>
        <taxon>rosids</taxon>
        <taxon>fabids</taxon>
        <taxon>Fabales</taxon>
        <taxon>Fabaceae</taxon>
        <taxon>Cercidoideae</taxon>
        <taxon>Cercideae</taxon>
        <taxon>Bauhiniinae</taxon>
        <taxon>Bauhinia</taxon>
    </lineage>
</organism>
<proteinExistence type="predicted"/>